<reference evidence="1" key="1">
    <citation type="submission" date="2016-01" db="EMBL/GenBank/DDBJ databases">
        <authorList>
            <person name="Peeters C."/>
        </authorList>
    </citation>
    <scope>NUCLEOTIDE SEQUENCE [LARGE SCALE GENOMIC DNA]</scope>
    <source>
        <strain evidence="1">LMG 29323</strain>
    </source>
</reference>
<evidence type="ECO:0000313" key="2">
    <source>
        <dbReference type="Proteomes" id="UP000054911"/>
    </source>
</evidence>
<dbReference type="AlphaFoldDB" id="A0A157ZYP3"/>
<evidence type="ECO:0008006" key="3">
    <source>
        <dbReference type="Google" id="ProtNLM"/>
    </source>
</evidence>
<dbReference type="EMBL" id="FCOE02000004">
    <property type="protein sequence ID" value="SAK50651.1"/>
    <property type="molecule type" value="Genomic_DNA"/>
</dbReference>
<proteinExistence type="predicted"/>
<dbReference type="InterPro" id="IPR025683">
    <property type="entry name" value="Protein_beta"/>
</dbReference>
<gene>
    <name evidence="1" type="ORF">AWB80_01490</name>
</gene>
<dbReference type="Proteomes" id="UP000054911">
    <property type="component" value="Unassembled WGS sequence"/>
</dbReference>
<protein>
    <recommendedName>
        <fullName evidence="3">T4 beta protein</fullName>
    </recommendedName>
</protein>
<dbReference type="RefSeq" id="WP_061174038.1">
    <property type="nucleotide sequence ID" value="NZ_FCOE02000004.1"/>
</dbReference>
<sequence length="358" mass="39916">MDLGFDSYSYYPALRTRQAELKGLEMLRLDRKRHMLPLLTLGRWPKATDFGRSLEKAAESMEGLPFIVDLTDDGRHLPVEHKTLRDGSGHFKAWRDLTSQFEAAIPVVQMGGNARRRDVAQQARAIEAKVGKVAFRIRDFKQDTDVVVGALNSLDDILNAIVFVDCQYIRASFAAYHAATVSTIDTLRNEFPQLYIVILGTSFPMSALDFADSSKTHGTIDIAERALHSQIGGDAVAGYGDYGSIHSVVYDDATIMRWVPRIDYPRELEWIFERRNSDQPAQGYVECAKALLEVEPDIGSRDIWGEDMIRLAASGTPHAKAPASWISVRVNIHLSKQVDLSQYLAANSAAPSDTEDQD</sequence>
<organism evidence="1 2">
    <name type="scientific">Caballeronia pedi</name>
    <dbReference type="NCBI Taxonomy" id="1777141"/>
    <lineage>
        <taxon>Bacteria</taxon>
        <taxon>Pseudomonadati</taxon>
        <taxon>Pseudomonadota</taxon>
        <taxon>Betaproteobacteria</taxon>
        <taxon>Burkholderiales</taxon>
        <taxon>Burkholderiaceae</taxon>
        <taxon>Caballeronia</taxon>
    </lineage>
</organism>
<accession>A0A157ZYP3</accession>
<name>A0A157ZYP3_9BURK</name>
<keyword evidence="2" id="KW-1185">Reference proteome</keyword>
<evidence type="ECO:0000313" key="1">
    <source>
        <dbReference type="EMBL" id="SAK50651.1"/>
    </source>
</evidence>
<dbReference type="OrthoDB" id="7847670at2"/>
<comment type="caution">
    <text evidence="1">The sequence shown here is derived from an EMBL/GenBank/DDBJ whole genome shotgun (WGS) entry which is preliminary data.</text>
</comment>
<dbReference type="Pfam" id="PF14350">
    <property type="entry name" value="Beta_protein"/>
    <property type="match status" value="1"/>
</dbReference>